<reference evidence="1 2" key="1">
    <citation type="journal article" date="2017" name="Genome Announc.">
        <title>Genome sequence of the saprophytic ascomycete Epicoccum nigrum ICMP 19927 strain isolated from New Zealand.</title>
        <authorList>
            <person name="Fokin M."/>
            <person name="Fleetwood D."/>
            <person name="Weir B.S."/>
            <person name="Villas-Boas S.G."/>
        </authorList>
    </citation>
    <scope>NUCLEOTIDE SEQUENCE [LARGE SCALE GENOMIC DNA]</scope>
    <source>
        <strain evidence="1 2">ICMP 19927</strain>
    </source>
</reference>
<dbReference type="InterPro" id="IPR001087">
    <property type="entry name" value="GDSL"/>
</dbReference>
<protein>
    <submittedName>
        <fullName evidence="1">Uncharacterized protein</fullName>
    </submittedName>
</protein>
<dbReference type="STRING" id="105696.A0A1Y2LN09"/>
<dbReference type="Gene3D" id="3.40.50.1110">
    <property type="entry name" value="SGNH hydrolase"/>
    <property type="match status" value="1"/>
</dbReference>
<proteinExistence type="predicted"/>
<dbReference type="Proteomes" id="UP000193240">
    <property type="component" value="Unassembled WGS sequence"/>
</dbReference>
<dbReference type="SUPFAM" id="SSF52266">
    <property type="entry name" value="SGNH hydrolase"/>
    <property type="match status" value="1"/>
</dbReference>
<evidence type="ECO:0000313" key="2">
    <source>
        <dbReference type="Proteomes" id="UP000193240"/>
    </source>
</evidence>
<dbReference type="Pfam" id="PF00657">
    <property type="entry name" value="Lipase_GDSL"/>
    <property type="match status" value="1"/>
</dbReference>
<dbReference type="PANTHER" id="PTHR14209">
    <property type="entry name" value="ISOAMYL ACETATE-HYDROLYZING ESTERASE 1"/>
    <property type="match status" value="1"/>
</dbReference>
<evidence type="ECO:0000313" key="1">
    <source>
        <dbReference type="EMBL" id="OSS45130.1"/>
    </source>
</evidence>
<gene>
    <name evidence="1" type="ORF">B5807_09285</name>
</gene>
<dbReference type="OMA" id="HRTWESK"/>
<dbReference type="InterPro" id="IPR036514">
    <property type="entry name" value="SGNH_hydro_sf"/>
</dbReference>
<keyword evidence="2" id="KW-1185">Reference proteome</keyword>
<dbReference type="AlphaFoldDB" id="A0A1Y2LN09"/>
<sequence length="261" mass="29294">MGQEASTESRGFGWFLSQQYEENAVIQNEGRSGYTSTDIREDFTNIIKQSTSPNHPPVLLFTIFLGANDAFLPIPPVDDSDEGCVPLATFSANIRSFVDTFLSQKANAMAETKILLITPPPANINRPFDIGVSRKDFEMLNEEEKRGHSYKTFVSKKRYAEEIMRIAKEYGESGRVVGLDFWGDLIRTGFRVRREEYDENRLPGCGLYGVDEFGEGYFTDGLHLDAKGYDVLSQGVYNKVVYTWPELAPEALSVPQSRSAA</sequence>
<dbReference type="EMBL" id="KZ107855">
    <property type="protein sequence ID" value="OSS45130.1"/>
    <property type="molecule type" value="Genomic_DNA"/>
</dbReference>
<accession>A0A1Y2LN09</accession>
<dbReference type="InterPro" id="IPR045136">
    <property type="entry name" value="Iah1-like"/>
</dbReference>
<dbReference type="GO" id="GO:0016788">
    <property type="term" value="F:hydrolase activity, acting on ester bonds"/>
    <property type="evidence" value="ECO:0007669"/>
    <property type="project" value="InterPro"/>
</dbReference>
<dbReference type="PANTHER" id="PTHR14209:SF19">
    <property type="entry name" value="ISOAMYL ACETATE-HYDROLYZING ESTERASE 1 HOMOLOG"/>
    <property type="match status" value="1"/>
</dbReference>
<organism evidence="1 2">
    <name type="scientific">Epicoccum nigrum</name>
    <name type="common">Soil fungus</name>
    <name type="synonym">Epicoccum purpurascens</name>
    <dbReference type="NCBI Taxonomy" id="105696"/>
    <lineage>
        <taxon>Eukaryota</taxon>
        <taxon>Fungi</taxon>
        <taxon>Dikarya</taxon>
        <taxon>Ascomycota</taxon>
        <taxon>Pezizomycotina</taxon>
        <taxon>Dothideomycetes</taxon>
        <taxon>Pleosporomycetidae</taxon>
        <taxon>Pleosporales</taxon>
        <taxon>Pleosporineae</taxon>
        <taxon>Didymellaceae</taxon>
        <taxon>Epicoccum</taxon>
    </lineage>
</organism>
<dbReference type="InParanoid" id="A0A1Y2LN09"/>
<name>A0A1Y2LN09_EPING</name>